<evidence type="ECO:0000313" key="2">
    <source>
        <dbReference type="Proteomes" id="UP000075304"/>
    </source>
</evidence>
<reference evidence="1 2" key="1">
    <citation type="submission" date="2016-01" db="EMBL/GenBank/DDBJ databases">
        <title>Genome Sequences of Twelve Sporeforming Bacillus Species Isolated from Foods.</title>
        <authorList>
            <person name="Berendsen E.M."/>
            <person name="Wells-Bennik M.H."/>
            <person name="Krawcyk A.O."/>
            <person name="De Jong A."/>
            <person name="Holsappel S."/>
            <person name="Eijlander R.T."/>
            <person name="Kuipers O.P."/>
        </authorList>
    </citation>
    <scope>NUCLEOTIDE SEQUENCE [LARGE SCALE GENOMIC DNA]</scope>
    <source>
        <strain evidence="1 2">B4099</strain>
    </source>
</reference>
<protein>
    <submittedName>
        <fullName evidence="1">Uncharacterized protein</fullName>
    </submittedName>
</protein>
<organism evidence="1 2">
    <name type="scientific">Heyndrickxia coagulans</name>
    <name type="common">Weizmannia coagulans</name>
    <dbReference type="NCBI Taxonomy" id="1398"/>
    <lineage>
        <taxon>Bacteria</taxon>
        <taxon>Bacillati</taxon>
        <taxon>Bacillota</taxon>
        <taxon>Bacilli</taxon>
        <taxon>Bacillales</taxon>
        <taxon>Bacillaceae</taxon>
        <taxon>Heyndrickxia</taxon>
    </lineage>
</organism>
<sequence>MFQFFRILARNMQDSLFFSNSFYPLSAAMLYPDPYDFLHLSNLNQDWKVHDLFYMKIRWIGRTLPGQGLLEHFLFRFFWGGGTVSLCISSHFHFFVFTRGLSVRMGPFPSRFFLPAFSAKYSISPLDIFTPGIVS</sequence>
<name>A0A150KF73_HEYCO</name>
<accession>A0A150KF73</accession>
<dbReference type="Proteomes" id="UP000075304">
    <property type="component" value="Unassembled WGS sequence"/>
</dbReference>
<gene>
    <name evidence="1" type="ORF">B4099_1056</name>
</gene>
<dbReference type="AlphaFoldDB" id="A0A150KF73"/>
<comment type="caution">
    <text evidence="1">The sequence shown here is derived from an EMBL/GenBank/DDBJ whole genome shotgun (WGS) entry which is preliminary data.</text>
</comment>
<evidence type="ECO:0000313" key="1">
    <source>
        <dbReference type="EMBL" id="KYC69712.1"/>
    </source>
</evidence>
<dbReference type="EMBL" id="LQYI01000045">
    <property type="protein sequence ID" value="KYC69712.1"/>
    <property type="molecule type" value="Genomic_DNA"/>
</dbReference>
<proteinExistence type="predicted"/>